<dbReference type="OrthoDB" id="3365660at2"/>
<sequence length="149" mass="16393">MTEHSVKHSTFTLERTYSAPPAKVFAAWADRDTKAKWFAAADSGYTLDFRVGGTEAAHGHTDDGQEILAESVYRDILGGERIVYSTVLYGRGVPATVSVTTVEFVPDGTGTRLVLTEQGTFLDDREHPDWREQGTGDWLDALGRELGRS</sequence>
<proteinExistence type="inferred from homology"/>
<reference evidence="4 5" key="1">
    <citation type="submission" date="2016-10" db="EMBL/GenBank/DDBJ databases">
        <authorList>
            <person name="de Groot N.N."/>
        </authorList>
    </citation>
    <scope>NUCLEOTIDE SEQUENCE [LARGE SCALE GENOMIC DNA]</scope>
    <source>
        <strain evidence="4 5">CPCC 202808</strain>
    </source>
</reference>
<dbReference type="AlphaFoldDB" id="A0A1I2YL59"/>
<dbReference type="EMBL" id="JACBZA010000001">
    <property type="protein sequence ID" value="NYH86957.1"/>
    <property type="molecule type" value="Genomic_DNA"/>
</dbReference>
<organism evidence="4 5">
    <name type="scientific">Actinopolymorpha cephalotaxi</name>
    <dbReference type="NCBI Taxonomy" id="504797"/>
    <lineage>
        <taxon>Bacteria</taxon>
        <taxon>Bacillati</taxon>
        <taxon>Actinomycetota</taxon>
        <taxon>Actinomycetes</taxon>
        <taxon>Propionibacteriales</taxon>
        <taxon>Actinopolymorphaceae</taxon>
        <taxon>Actinopolymorpha</taxon>
    </lineage>
</organism>
<dbReference type="Pfam" id="PF08327">
    <property type="entry name" value="AHSA1"/>
    <property type="match status" value="1"/>
</dbReference>
<dbReference type="Proteomes" id="UP000199052">
    <property type="component" value="Unassembled WGS sequence"/>
</dbReference>
<evidence type="ECO:0000259" key="2">
    <source>
        <dbReference type="Pfam" id="PF08327"/>
    </source>
</evidence>
<evidence type="ECO:0000313" key="6">
    <source>
        <dbReference type="Proteomes" id="UP000533017"/>
    </source>
</evidence>
<protein>
    <submittedName>
        <fullName evidence="4">Uncharacterized conserved protein YndB, AHSA1/START domain</fullName>
    </submittedName>
    <submittedName>
        <fullName evidence="3">Uncharacterized protein YndB with AHSA1/START domain</fullName>
    </submittedName>
</protein>
<keyword evidence="6" id="KW-1185">Reference proteome</keyword>
<gene>
    <name evidence="3" type="ORF">FHR37_005808</name>
    <name evidence="4" type="ORF">SAMN05421678_114108</name>
</gene>
<comment type="similarity">
    <text evidence="1">Belongs to the AHA1 family.</text>
</comment>
<reference evidence="3 6" key="2">
    <citation type="submission" date="2020-07" db="EMBL/GenBank/DDBJ databases">
        <title>Sequencing the genomes of 1000 actinobacteria strains.</title>
        <authorList>
            <person name="Klenk H.-P."/>
        </authorList>
    </citation>
    <scope>NUCLEOTIDE SEQUENCE [LARGE SCALE GENOMIC DNA]</scope>
    <source>
        <strain evidence="3 6">DSM 45117</strain>
    </source>
</reference>
<accession>A0A1I2YL59</accession>
<dbReference type="CDD" id="cd08900">
    <property type="entry name" value="SRPBCC_CalC_Aha1-like_7"/>
    <property type="match status" value="1"/>
</dbReference>
<evidence type="ECO:0000313" key="4">
    <source>
        <dbReference type="EMBL" id="SFH25321.1"/>
    </source>
</evidence>
<dbReference type="SUPFAM" id="SSF55961">
    <property type="entry name" value="Bet v1-like"/>
    <property type="match status" value="1"/>
</dbReference>
<dbReference type="EMBL" id="FOOI01000014">
    <property type="protein sequence ID" value="SFH25321.1"/>
    <property type="molecule type" value="Genomic_DNA"/>
</dbReference>
<evidence type="ECO:0000313" key="5">
    <source>
        <dbReference type="Proteomes" id="UP000199052"/>
    </source>
</evidence>
<evidence type="ECO:0000313" key="3">
    <source>
        <dbReference type="EMBL" id="NYH86957.1"/>
    </source>
</evidence>
<feature type="domain" description="Activator of Hsp90 ATPase homologue 1/2-like C-terminal" evidence="2">
    <location>
        <begin position="19"/>
        <end position="146"/>
    </location>
</feature>
<name>A0A1I2YL59_9ACTN</name>
<dbReference type="Proteomes" id="UP000533017">
    <property type="component" value="Unassembled WGS sequence"/>
</dbReference>
<dbReference type="Gene3D" id="3.30.530.20">
    <property type="match status" value="1"/>
</dbReference>
<dbReference type="InterPro" id="IPR023393">
    <property type="entry name" value="START-like_dom_sf"/>
</dbReference>
<dbReference type="STRING" id="504797.SAMN05421678_114108"/>
<dbReference type="InterPro" id="IPR013538">
    <property type="entry name" value="ASHA1/2-like_C"/>
</dbReference>
<dbReference type="RefSeq" id="WP_092886491.1">
    <property type="nucleotide sequence ID" value="NZ_FOOI01000014.1"/>
</dbReference>
<evidence type="ECO:0000256" key="1">
    <source>
        <dbReference type="ARBA" id="ARBA00006817"/>
    </source>
</evidence>